<reference evidence="2" key="1">
    <citation type="submission" date="2014-09" db="EMBL/GenBank/DDBJ databases">
        <authorList>
            <person name="Magalhaes I.L.F."/>
            <person name="Oliveira U."/>
            <person name="Santos F.R."/>
            <person name="Vidigal T.H.D.A."/>
            <person name="Brescovit A.D."/>
            <person name="Santos A.J."/>
        </authorList>
    </citation>
    <scope>NUCLEOTIDE SEQUENCE</scope>
    <source>
        <tissue evidence="2">Shoot tissue taken approximately 20 cm above the soil surface</tissue>
    </source>
</reference>
<name>A0A0A9BA14_ARUDO</name>
<dbReference type="GO" id="GO:0016747">
    <property type="term" value="F:acyltransferase activity, transferring groups other than amino-acyl groups"/>
    <property type="evidence" value="ECO:0007669"/>
    <property type="project" value="UniProtKB-ARBA"/>
</dbReference>
<dbReference type="EMBL" id="GBRH01237066">
    <property type="protein sequence ID" value="JAD60829.1"/>
    <property type="molecule type" value="Transcribed_RNA"/>
</dbReference>
<evidence type="ECO:0000313" key="2">
    <source>
        <dbReference type="EMBL" id="JAD60829.1"/>
    </source>
</evidence>
<protein>
    <submittedName>
        <fullName evidence="2">Uncharacterized protein</fullName>
    </submittedName>
</protein>
<dbReference type="PANTHER" id="PTHR31896">
    <property type="entry name" value="FAMILY REGULATORY PROTEIN, PUTATIVE (AFU_ORTHOLOGUE AFUA_3G14730)-RELATED"/>
    <property type="match status" value="1"/>
</dbReference>
<dbReference type="InterPro" id="IPR023213">
    <property type="entry name" value="CAT-like_dom_sf"/>
</dbReference>
<reference evidence="2" key="2">
    <citation type="journal article" date="2015" name="Data Brief">
        <title>Shoot transcriptome of the giant reed, Arundo donax.</title>
        <authorList>
            <person name="Barrero R.A."/>
            <person name="Guerrero F.D."/>
            <person name="Moolhuijzen P."/>
            <person name="Goolsby J.A."/>
            <person name="Tidwell J."/>
            <person name="Bellgard S.E."/>
            <person name="Bellgard M.I."/>
        </authorList>
    </citation>
    <scope>NUCLEOTIDE SEQUENCE</scope>
    <source>
        <tissue evidence="2">Shoot tissue taken approximately 20 cm above the soil surface</tissue>
    </source>
</reference>
<sequence length="115" mass="12864">MSLNHGVADGNTFWHFFNTWSEINRSGGSSEGYKLSTPPPVLDWWFLDTCPVPIPVPFTKLEDIISRPEYTPVQECFFHFSAESVKKLKAKANAEMAGTATATISSLQSLLAHMW</sequence>
<dbReference type="AlphaFoldDB" id="A0A0A9BA14"/>
<dbReference type="Gene3D" id="3.30.559.10">
    <property type="entry name" value="Chloramphenicol acetyltransferase-like domain"/>
    <property type="match status" value="2"/>
</dbReference>
<accession>A0A0A9BA14</accession>
<proteinExistence type="predicted"/>
<dbReference type="InterPro" id="IPR051283">
    <property type="entry name" value="Sec_Metabolite_Acyltrans"/>
</dbReference>
<keyword evidence="1" id="KW-0808">Transferase</keyword>
<organism evidence="2">
    <name type="scientific">Arundo donax</name>
    <name type="common">Giant reed</name>
    <name type="synonym">Donax arundinaceus</name>
    <dbReference type="NCBI Taxonomy" id="35708"/>
    <lineage>
        <taxon>Eukaryota</taxon>
        <taxon>Viridiplantae</taxon>
        <taxon>Streptophyta</taxon>
        <taxon>Embryophyta</taxon>
        <taxon>Tracheophyta</taxon>
        <taxon>Spermatophyta</taxon>
        <taxon>Magnoliopsida</taxon>
        <taxon>Liliopsida</taxon>
        <taxon>Poales</taxon>
        <taxon>Poaceae</taxon>
        <taxon>PACMAD clade</taxon>
        <taxon>Arundinoideae</taxon>
        <taxon>Arundineae</taxon>
        <taxon>Arundo</taxon>
    </lineage>
</organism>
<dbReference type="Pfam" id="PF02458">
    <property type="entry name" value="Transferase"/>
    <property type="match status" value="1"/>
</dbReference>
<dbReference type="PANTHER" id="PTHR31896:SF67">
    <property type="entry name" value="AMINE OXIDASE DOMAIN-CONTAINING PROTEIN"/>
    <property type="match status" value="1"/>
</dbReference>
<evidence type="ECO:0000256" key="1">
    <source>
        <dbReference type="ARBA" id="ARBA00022679"/>
    </source>
</evidence>